<dbReference type="EMBL" id="JH432016">
    <property type="status" value="NOT_ANNOTATED_CDS"/>
    <property type="molecule type" value="Genomic_DNA"/>
</dbReference>
<dbReference type="EnsemblMetazoa" id="SMAR011183-RA">
    <property type="protein sequence ID" value="SMAR011183-PA"/>
    <property type="gene ID" value="SMAR011183"/>
</dbReference>
<reference evidence="1" key="2">
    <citation type="submission" date="2015-02" db="UniProtKB">
        <authorList>
            <consortium name="EnsemblMetazoa"/>
        </authorList>
    </citation>
    <scope>IDENTIFICATION</scope>
</reference>
<dbReference type="HOGENOM" id="CLU_2545515_0_0_1"/>
<evidence type="ECO:0000313" key="2">
    <source>
        <dbReference type="Proteomes" id="UP000014500"/>
    </source>
</evidence>
<proteinExistence type="predicted"/>
<keyword evidence="2" id="KW-1185">Reference proteome</keyword>
<dbReference type="Proteomes" id="UP000014500">
    <property type="component" value="Unassembled WGS sequence"/>
</dbReference>
<name>T1JBN2_STRMM</name>
<evidence type="ECO:0000313" key="1">
    <source>
        <dbReference type="EnsemblMetazoa" id="SMAR011183-PA"/>
    </source>
</evidence>
<accession>T1JBN2</accession>
<dbReference type="AlphaFoldDB" id="T1JBN2"/>
<reference evidence="2" key="1">
    <citation type="submission" date="2011-05" db="EMBL/GenBank/DDBJ databases">
        <authorList>
            <person name="Richards S.R."/>
            <person name="Qu J."/>
            <person name="Jiang H."/>
            <person name="Jhangiani S.N."/>
            <person name="Agravi P."/>
            <person name="Goodspeed R."/>
            <person name="Gross S."/>
            <person name="Mandapat C."/>
            <person name="Jackson L."/>
            <person name="Mathew T."/>
            <person name="Pu L."/>
            <person name="Thornton R."/>
            <person name="Saada N."/>
            <person name="Wilczek-Boney K.B."/>
            <person name="Lee S."/>
            <person name="Kovar C."/>
            <person name="Wu Y."/>
            <person name="Scherer S.E."/>
            <person name="Worley K.C."/>
            <person name="Muzny D.M."/>
            <person name="Gibbs R."/>
        </authorList>
    </citation>
    <scope>NUCLEOTIDE SEQUENCE</scope>
    <source>
        <strain evidence="2">Brora</strain>
    </source>
</reference>
<protein>
    <submittedName>
        <fullName evidence="1">Uncharacterized protein</fullName>
    </submittedName>
</protein>
<organism evidence="1 2">
    <name type="scientific">Strigamia maritima</name>
    <name type="common">European centipede</name>
    <name type="synonym">Geophilus maritimus</name>
    <dbReference type="NCBI Taxonomy" id="126957"/>
    <lineage>
        <taxon>Eukaryota</taxon>
        <taxon>Metazoa</taxon>
        <taxon>Ecdysozoa</taxon>
        <taxon>Arthropoda</taxon>
        <taxon>Myriapoda</taxon>
        <taxon>Chilopoda</taxon>
        <taxon>Pleurostigmophora</taxon>
        <taxon>Geophilomorpha</taxon>
        <taxon>Linotaeniidae</taxon>
        <taxon>Strigamia</taxon>
    </lineage>
</organism>
<sequence>MYVRPFGGGEINRPRRQLGRARTITRERPRSCRVLFAQRARFLNGRSGDKNPATSIVDSHFRLLPRPPTLSILHRIAIFYATL</sequence>